<dbReference type="Proteomes" id="UP001449657">
    <property type="component" value="Chromosome"/>
</dbReference>
<organism evidence="2 3">
    <name type="scientific">Chitinophaga caseinilytica</name>
    <dbReference type="NCBI Taxonomy" id="2267521"/>
    <lineage>
        <taxon>Bacteria</taxon>
        <taxon>Pseudomonadati</taxon>
        <taxon>Bacteroidota</taxon>
        <taxon>Chitinophagia</taxon>
        <taxon>Chitinophagales</taxon>
        <taxon>Chitinophagaceae</taxon>
        <taxon>Chitinophaga</taxon>
    </lineage>
</organism>
<keyword evidence="1" id="KW-0732">Signal</keyword>
<feature type="signal peptide" evidence="1">
    <location>
        <begin position="1"/>
        <end position="20"/>
    </location>
</feature>
<sequence>MRIKASIPATLLLLVASVYSCKNNKETNVSPRQIFVDNHAKKDTADIAGLIDTVAVIPLIEGADYPVTTPFQLYAFGDKGYILFNLTPSSKQALFFNKDGTFGKVVAKNGIREEDGINFTDSYVDDKGMIVYDFAQCRINIYDNDLQLKEIRKGKKLLHFSHLARIPNSDNYAAFANYNLGNPSATLLNTLTSDLDVDQTFLPYSKPFRNILVLTYNNSFFRHSDSLRFTKHYDPSIYHIDANGMARLYDIRYAEGSMTSAQGDSIITEHLDKFDSHVRTPQDMHTSMFSGFVFPYGTYLENSRYIIFGSMSFAGNKRDGFMSIISKNTLKDTVSAKVMTDGKSLQGVLPPFMGYDHKTDEFLALATGYQLKKGLDPGSPFQEKLGRLDLAGFYLIKVKFK</sequence>
<evidence type="ECO:0000313" key="3">
    <source>
        <dbReference type="Proteomes" id="UP001449657"/>
    </source>
</evidence>
<proteinExistence type="predicted"/>
<dbReference type="PROSITE" id="PS51257">
    <property type="entry name" value="PROKAR_LIPOPROTEIN"/>
    <property type="match status" value="1"/>
</dbReference>
<name>A0ABZ2Z5C7_9BACT</name>
<feature type="chain" id="PRO_5046528396" evidence="1">
    <location>
        <begin position="21"/>
        <end position="401"/>
    </location>
</feature>
<accession>A0ABZ2Z5C7</accession>
<reference evidence="2 3" key="1">
    <citation type="submission" date="2024-03" db="EMBL/GenBank/DDBJ databases">
        <title>Chitinophaga caseinilytica sp. nov., a casein hydrolysing bacterium isolated from forest soil.</title>
        <authorList>
            <person name="Lee D.S."/>
            <person name="Han D.M."/>
            <person name="Baek J.H."/>
            <person name="Choi D.G."/>
            <person name="Jeon J.H."/>
            <person name="Jeon C.O."/>
        </authorList>
    </citation>
    <scope>NUCLEOTIDE SEQUENCE [LARGE SCALE GENOMIC DNA]</scope>
    <source>
        <strain evidence="2 3">KACC 19118</strain>
    </source>
</reference>
<evidence type="ECO:0000256" key="1">
    <source>
        <dbReference type="SAM" id="SignalP"/>
    </source>
</evidence>
<dbReference type="RefSeq" id="WP_341841586.1">
    <property type="nucleotide sequence ID" value="NZ_CP149792.1"/>
</dbReference>
<keyword evidence="3" id="KW-1185">Reference proteome</keyword>
<dbReference type="EMBL" id="CP150096">
    <property type="protein sequence ID" value="WZN46913.1"/>
    <property type="molecule type" value="Genomic_DNA"/>
</dbReference>
<protein>
    <submittedName>
        <fullName evidence="2">6-bladed beta-propeller</fullName>
    </submittedName>
</protein>
<gene>
    <name evidence="2" type="ORF">WJU22_01790</name>
</gene>
<evidence type="ECO:0000313" key="2">
    <source>
        <dbReference type="EMBL" id="WZN46913.1"/>
    </source>
</evidence>
<dbReference type="Pfam" id="PF17170">
    <property type="entry name" value="DUF5128"/>
    <property type="match status" value="1"/>
</dbReference>